<dbReference type="Proteomes" id="UP000729913">
    <property type="component" value="Unassembled WGS sequence"/>
</dbReference>
<keyword evidence="3" id="KW-1185">Reference proteome</keyword>
<dbReference type="FunFam" id="1.10.390.10:FF:000033">
    <property type="entry name" value="Endoplasmic reticulum aminopeptidase 1b"/>
    <property type="match status" value="1"/>
</dbReference>
<dbReference type="GO" id="GO:0005615">
    <property type="term" value="C:extracellular space"/>
    <property type="evidence" value="ECO:0007669"/>
    <property type="project" value="TreeGrafter"/>
</dbReference>
<dbReference type="InterPro" id="IPR050344">
    <property type="entry name" value="Peptidase_M1_aminopeptidases"/>
</dbReference>
<dbReference type="GO" id="GO:0070006">
    <property type="term" value="F:metalloaminopeptidase activity"/>
    <property type="evidence" value="ECO:0007669"/>
    <property type="project" value="TreeGrafter"/>
</dbReference>
<dbReference type="EMBL" id="JAAOIC020000064">
    <property type="protein sequence ID" value="KAG8035220.1"/>
    <property type="molecule type" value="Genomic_DNA"/>
</dbReference>
<dbReference type="GO" id="GO:0043171">
    <property type="term" value="P:peptide catabolic process"/>
    <property type="evidence" value="ECO:0007669"/>
    <property type="project" value="TreeGrafter"/>
</dbReference>
<evidence type="ECO:0000259" key="1">
    <source>
        <dbReference type="Pfam" id="PF01433"/>
    </source>
</evidence>
<reference evidence="2" key="1">
    <citation type="submission" date="2020-03" db="EMBL/GenBank/DDBJ databases">
        <authorList>
            <person name="Chebbi M.A."/>
            <person name="Drezen J.M."/>
        </authorList>
    </citation>
    <scope>NUCLEOTIDE SEQUENCE</scope>
    <source>
        <tissue evidence="2">Whole body</tissue>
    </source>
</reference>
<dbReference type="OrthoDB" id="8195378at2759"/>
<dbReference type="Pfam" id="PF01433">
    <property type="entry name" value="Peptidase_M1"/>
    <property type="match status" value="1"/>
</dbReference>
<dbReference type="GO" id="GO:0016020">
    <property type="term" value="C:membrane"/>
    <property type="evidence" value="ECO:0007669"/>
    <property type="project" value="TreeGrafter"/>
</dbReference>
<dbReference type="InterPro" id="IPR014782">
    <property type="entry name" value="Peptidase_M1_dom"/>
</dbReference>
<dbReference type="GO" id="GO:0005737">
    <property type="term" value="C:cytoplasm"/>
    <property type="evidence" value="ECO:0007669"/>
    <property type="project" value="TreeGrafter"/>
</dbReference>
<reference evidence="2" key="2">
    <citation type="submission" date="2021-04" db="EMBL/GenBank/DDBJ databases">
        <title>Genome-wide patterns of bracovirus chromosomal integration into multiple host tissues during parasitism.</title>
        <authorList>
            <person name="Chebbi M.A.C."/>
        </authorList>
    </citation>
    <scope>NUCLEOTIDE SEQUENCE</scope>
    <source>
        <tissue evidence="2">Whole body</tissue>
    </source>
</reference>
<evidence type="ECO:0000313" key="2">
    <source>
        <dbReference type="EMBL" id="KAG8035220.1"/>
    </source>
</evidence>
<evidence type="ECO:0000313" key="3">
    <source>
        <dbReference type="Proteomes" id="UP000729913"/>
    </source>
</evidence>
<name>A0A8J5UTB4_9HYME</name>
<comment type="caution">
    <text evidence="2">The sequence shown here is derived from an EMBL/GenBank/DDBJ whole genome shotgun (WGS) entry which is preliminary data.</text>
</comment>
<dbReference type="GO" id="GO:0008270">
    <property type="term" value="F:zinc ion binding"/>
    <property type="evidence" value="ECO:0007669"/>
    <property type="project" value="InterPro"/>
</dbReference>
<protein>
    <recommendedName>
        <fullName evidence="1">Peptidase M1 membrane alanine aminopeptidase domain-containing protein</fullName>
    </recommendedName>
</protein>
<gene>
    <name evidence="2" type="ORF">G9C98_001710</name>
</gene>
<accession>A0A8J5UTB4</accession>
<organism evidence="2 3">
    <name type="scientific">Cotesia typhae</name>
    <dbReference type="NCBI Taxonomy" id="2053667"/>
    <lineage>
        <taxon>Eukaryota</taxon>
        <taxon>Metazoa</taxon>
        <taxon>Ecdysozoa</taxon>
        <taxon>Arthropoda</taxon>
        <taxon>Hexapoda</taxon>
        <taxon>Insecta</taxon>
        <taxon>Pterygota</taxon>
        <taxon>Neoptera</taxon>
        <taxon>Endopterygota</taxon>
        <taxon>Hymenoptera</taxon>
        <taxon>Apocrita</taxon>
        <taxon>Ichneumonoidea</taxon>
        <taxon>Braconidae</taxon>
        <taxon>Microgastrinae</taxon>
        <taxon>Cotesia</taxon>
    </lineage>
</organism>
<dbReference type="AlphaFoldDB" id="A0A8J5UTB4"/>
<dbReference type="GO" id="GO:0006508">
    <property type="term" value="P:proteolysis"/>
    <property type="evidence" value="ECO:0007669"/>
    <property type="project" value="TreeGrafter"/>
</dbReference>
<feature type="domain" description="Peptidase M1 membrane alanine aminopeptidase" evidence="1">
    <location>
        <begin position="38"/>
        <end position="148"/>
    </location>
</feature>
<dbReference type="PANTHER" id="PTHR11533:SF301">
    <property type="entry name" value="AMINOPEPTIDASE"/>
    <property type="match status" value="1"/>
</dbReference>
<dbReference type="GO" id="GO:0042277">
    <property type="term" value="F:peptide binding"/>
    <property type="evidence" value="ECO:0007669"/>
    <property type="project" value="TreeGrafter"/>
</dbReference>
<dbReference type="PANTHER" id="PTHR11533">
    <property type="entry name" value="PROTEASE M1 ZINC METALLOPROTEASE"/>
    <property type="match status" value="1"/>
</dbReference>
<sequence length="187" mass="21570">MSTYLVAFVVAPDFKSNRDEKNNLTVWAQPLAVNLTNYALKVGYHALNYFTSLFNESYQIDKMDMVAVPDFSAGAMENWGLITYRENYLLYDETESSDSAQQKVASTIVHECAHMWFGNLVTPEWWGYLWLSEGFANYYQYFATSLVIIINYNYHDYVLVVNMIINIMISNDSLRLNPTGQCTNNIL</sequence>
<proteinExistence type="predicted"/>